<dbReference type="GO" id="GO:0051539">
    <property type="term" value="F:4 iron, 4 sulfur cluster binding"/>
    <property type="evidence" value="ECO:0007669"/>
    <property type="project" value="UniProtKB-KW"/>
</dbReference>
<proteinExistence type="predicted"/>
<keyword evidence="2" id="KW-0479">Metal-binding</keyword>
<name>A0A4Q0MD11_9HYPH</name>
<keyword evidence="8" id="KW-1185">Reference proteome</keyword>
<protein>
    <submittedName>
        <fullName evidence="7">(Fe-S)-binding protein</fullName>
    </submittedName>
</protein>
<dbReference type="OrthoDB" id="9794954at2"/>
<dbReference type="AlphaFoldDB" id="A0A4Q0MD11"/>
<dbReference type="InterPro" id="IPR004017">
    <property type="entry name" value="Cys_rich_dom"/>
</dbReference>
<evidence type="ECO:0000259" key="6">
    <source>
        <dbReference type="Pfam" id="PF02754"/>
    </source>
</evidence>
<keyword evidence="3" id="KW-0677">Repeat</keyword>
<reference evidence="7 8" key="1">
    <citation type="submission" date="2018-12" db="EMBL/GenBank/DDBJ databases">
        <title>bacterium Hansschlegelia zhihuaiae S113.</title>
        <authorList>
            <person name="He J."/>
        </authorList>
    </citation>
    <scope>NUCLEOTIDE SEQUENCE [LARGE SCALE GENOMIC DNA]</scope>
    <source>
        <strain evidence="7 8">S 113</strain>
    </source>
</reference>
<dbReference type="GO" id="GO:0046872">
    <property type="term" value="F:metal ion binding"/>
    <property type="evidence" value="ECO:0007669"/>
    <property type="project" value="UniProtKB-KW"/>
</dbReference>
<evidence type="ECO:0000313" key="7">
    <source>
        <dbReference type="EMBL" id="RXF70983.1"/>
    </source>
</evidence>
<keyword evidence="5" id="KW-0411">Iron-sulfur</keyword>
<keyword evidence="1" id="KW-0004">4Fe-4S</keyword>
<dbReference type="Pfam" id="PF02754">
    <property type="entry name" value="CCG"/>
    <property type="match status" value="1"/>
</dbReference>
<organism evidence="7 8">
    <name type="scientific">Hansschlegelia zhihuaiae</name>
    <dbReference type="NCBI Taxonomy" id="405005"/>
    <lineage>
        <taxon>Bacteria</taxon>
        <taxon>Pseudomonadati</taxon>
        <taxon>Pseudomonadota</taxon>
        <taxon>Alphaproteobacteria</taxon>
        <taxon>Hyphomicrobiales</taxon>
        <taxon>Methylopilaceae</taxon>
        <taxon>Hansschlegelia</taxon>
    </lineage>
</organism>
<sequence length="409" mass="43908">MTGPAGLDRADPAGTVDGALDLVSGGEGSPSAERWASACSGSGACIPACGAGVNPRFMLSLAKLTLAQRRGEEAQRKAGAVAFRAMSRGVRILSRIQLPPAVLARFEREDPGETAPEVLFYTGCNLLKTPHIALLCFDILDALSVSYAVMGGPGDCCGVLQFRAGDLDGAERIGYRTVERFSRFRAGAVLSWCPTCQVQLGENVMPGMAGSGEARLTPELEAFVVFLDRHLDRLKPHLTRPVNKRVGLHEHPGVAGVSAAAERILRAVPGLDFVDLAQPRVGWMCNMLQPLPDYKRSVHAGLLEAAADAGVDALAGVYHACHRELCSHERDWPFEVVNFLELVGESMGLRREDHFKRLKLMQDVDAIVADVSELAADHGLRLDDVRAAVLEAMLSEQPLPLRVASPAHA</sequence>
<accession>A0A4Q0MD11</accession>
<keyword evidence="4" id="KW-0408">Iron</keyword>
<dbReference type="GO" id="GO:0016491">
    <property type="term" value="F:oxidoreductase activity"/>
    <property type="evidence" value="ECO:0007669"/>
    <property type="project" value="UniProtKB-ARBA"/>
</dbReference>
<dbReference type="PANTHER" id="PTHR32479">
    <property type="entry name" value="GLYCOLATE OXIDASE IRON-SULFUR SUBUNIT"/>
    <property type="match status" value="1"/>
</dbReference>
<evidence type="ECO:0000256" key="2">
    <source>
        <dbReference type="ARBA" id="ARBA00022723"/>
    </source>
</evidence>
<comment type="caution">
    <text evidence="7">The sequence shown here is derived from an EMBL/GenBank/DDBJ whole genome shotgun (WGS) entry which is preliminary data.</text>
</comment>
<feature type="domain" description="Cysteine-rich" evidence="6">
    <location>
        <begin position="118"/>
        <end position="200"/>
    </location>
</feature>
<evidence type="ECO:0000256" key="4">
    <source>
        <dbReference type="ARBA" id="ARBA00023004"/>
    </source>
</evidence>
<evidence type="ECO:0000256" key="3">
    <source>
        <dbReference type="ARBA" id="ARBA00022737"/>
    </source>
</evidence>
<evidence type="ECO:0000256" key="5">
    <source>
        <dbReference type="ARBA" id="ARBA00023014"/>
    </source>
</evidence>
<dbReference type="EMBL" id="RYFI01000016">
    <property type="protein sequence ID" value="RXF70983.1"/>
    <property type="molecule type" value="Genomic_DNA"/>
</dbReference>
<gene>
    <name evidence="7" type="ORF">EK403_15875</name>
</gene>
<evidence type="ECO:0000313" key="8">
    <source>
        <dbReference type="Proteomes" id="UP000289708"/>
    </source>
</evidence>
<dbReference type="Proteomes" id="UP000289708">
    <property type="component" value="Unassembled WGS sequence"/>
</dbReference>
<evidence type="ECO:0000256" key="1">
    <source>
        <dbReference type="ARBA" id="ARBA00022485"/>
    </source>
</evidence>
<dbReference type="PANTHER" id="PTHR32479:SF19">
    <property type="entry name" value="ANAEROBIC GLYCEROL-3-PHOSPHATE DEHYDROGENASE SUBUNIT C"/>
    <property type="match status" value="1"/>
</dbReference>